<feature type="compositionally biased region" description="Basic and acidic residues" evidence="1">
    <location>
        <begin position="69"/>
        <end position="79"/>
    </location>
</feature>
<dbReference type="AlphaFoldDB" id="A0A822ZNH0"/>
<evidence type="ECO:0000256" key="1">
    <source>
        <dbReference type="SAM" id="MobiDB-lite"/>
    </source>
</evidence>
<evidence type="ECO:0000313" key="2">
    <source>
        <dbReference type="EMBL" id="DAD43338.1"/>
    </source>
</evidence>
<protein>
    <submittedName>
        <fullName evidence="2">Uncharacterized protein</fullName>
    </submittedName>
</protein>
<keyword evidence="3" id="KW-1185">Reference proteome</keyword>
<evidence type="ECO:0000313" key="3">
    <source>
        <dbReference type="Proteomes" id="UP000607653"/>
    </source>
</evidence>
<sequence>MAGGLIPYVYSAIKRPRTRLKYEFITLGRVQTLPAYNYGEFPTSGHYYLGPPPEKMAGYHEHHGHRPYRSMEEREHPEKEKMLEAEVGQYVLFKDDTYPCRISTESNEKEDRLRVKLGAIT</sequence>
<proteinExistence type="predicted"/>
<dbReference type="Proteomes" id="UP000607653">
    <property type="component" value="Unassembled WGS sequence"/>
</dbReference>
<feature type="region of interest" description="Disordered" evidence="1">
    <location>
        <begin position="58"/>
        <end position="79"/>
    </location>
</feature>
<accession>A0A822ZNH0</accession>
<name>A0A822ZNH0_NELNU</name>
<dbReference type="EMBL" id="DUZY01000006">
    <property type="protein sequence ID" value="DAD43338.1"/>
    <property type="molecule type" value="Genomic_DNA"/>
</dbReference>
<gene>
    <name evidence="2" type="ORF">HUJ06_001568</name>
</gene>
<reference evidence="2 3" key="1">
    <citation type="journal article" date="2020" name="Mol. Biol. Evol.">
        <title>Distinct Expression and Methylation Patterns for Genes with Different Fates following a Single Whole-Genome Duplication in Flowering Plants.</title>
        <authorList>
            <person name="Shi T."/>
            <person name="Rahmani R.S."/>
            <person name="Gugger P.F."/>
            <person name="Wang M."/>
            <person name="Li H."/>
            <person name="Zhang Y."/>
            <person name="Li Z."/>
            <person name="Wang Q."/>
            <person name="Van de Peer Y."/>
            <person name="Marchal K."/>
            <person name="Chen J."/>
        </authorList>
    </citation>
    <scope>NUCLEOTIDE SEQUENCE [LARGE SCALE GENOMIC DNA]</scope>
    <source>
        <tissue evidence="2">Leaf</tissue>
    </source>
</reference>
<comment type="caution">
    <text evidence="2">The sequence shown here is derived from an EMBL/GenBank/DDBJ whole genome shotgun (WGS) entry which is preliminary data.</text>
</comment>
<organism evidence="2 3">
    <name type="scientific">Nelumbo nucifera</name>
    <name type="common">Sacred lotus</name>
    <dbReference type="NCBI Taxonomy" id="4432"/>
    <lineage>
        <taxon>Eukaryota</taxon>
        <taxon>Viridiplantae</taxon>
        <taxon>Streptophyta</taxon>
        <taxon>Embryophyta</taxon>
        <taxon>Tracheophyta</taxon>
        <taxon>Spermatophyta</taxon>
        <taxon>Magnoliopsida</taxon>
        <taxon>Proteales</taxon>
        <taxon>Nelumbonaceae</taxon>
        <taxon>Nelumbo</taxon>
    </lineage>
</organism>